<dbReference type="Pfam" id="PF00202">
    <property type="entry name" value="Aminotran_3"/>
    <property type="match status" value="1"/>
</dbReference>
<comment type="subunit">
    <text evidence="5">Homodimer.</text>
</comment>
<keyword evidence="1 5" id="KW-0032">Aminotransferase</keyword>
<dbReference type="Gene3D" id="3.40.640.10">
    <property type="entry name" value="Type I PLP-dependent aspartate aminotransferase-like (Major domain)"/>
    <property type="match status" value="1"/>
</dbReference>
<evidence type="ECO:0000256" key="2">
    <source>
        <dbReference type="ARBA" id="ARBA00022605"/>
    </source>
</evidence>
<dbReference type="Gene3D" id="3.90.1150.10">
    <property type="entry name" value="Aspartate Aminotransferase, domain 1"/>
    <property type="match status" value="1"/>
</dbReference>
<feature type="modified residue" description="N6-(pyridoxal phosphate)lysine" evidence="5">
    <location>
        <position position="256"/>
    </location>
</feature>
<dbReference type="InterPro" id="IPR050103">
    <property type="entry name" value="Class-III_PLP-dep_AT"/>
</dbReference>
<feature type="binding site" evidence="5">
    <location>
        <begin position="227"/>
        <end position="230"/>
    </location>
    <ligand>
        <name>pyridoxal 5'-phosphate</name>
        <dbReference type="ChEBI" id="CHEBI:597326"/>
    </ligand>
</feature>
<dbReference type="InterPro" id="IPR005814">
    <property type="entry name" value="Aminotrans_3"/>
</dbReference>
<dbReference type="NCBIfam" id="TIGR00707">
    <property type="entry name" value="argD"/>
    <property type="match status" value="1"/>
</dbReference>
<dbReference type="NCBIfam" id="NF002325">
    <property type="entry name" value="PRK01278.1"/>
    <property type="match status" value="1"/>
</dbReference>
<dbReference type="InterPro" id="IPR015421">
    <property type="entry name" value="PyrdxlP-dep_Trfase_major"/>
</dbReference>
<comment type="miscellaneous">
    <text evidence="5">May also have succinyldiaminopimelate aminotransferase activity, thus carrying out the corresponding step in lysine biosynthesis.</text>
</comment>
<protein>
    <recommendedName>
        <fullName evidence="5">Acetylornithine aminotransferase</fullName>
        <shortName evidence="5">ACOAT</shortName>
        <ecNumber evidence="5">2.6.1.11</ecNumber>
    </recommendedName>
</protein>
<dbReference type="NCBIfam" id="NF002874">
    <property type="entry name" value="PRK03244.1"/>
    <property type="match status" value="1"/>
</dbReference>
<reference evidence="6 7" key="1">
    <citation type="submission" date="2021-05" db="EMBL/GenBank/DDBJ databases">
        <title>Whole genome sequence of Curtobacterium flaccumfaciens pv. flaccumfaciens strain CFBP 8819.</title>
        <authorList>
            <person name="Osdaghi E."/>
            <person name="Taghouti G."/>
            <person name="Portier P."/>
            <person name="Fazliarab A."/>
            <person name="Taghavi S.M."/>
            <person name="Briand M."/>
            <person name="Le-Saux M."/>
            <person name="Jacques M.-A."/>
        </authorList>
    </citation>
    <scope>NUCLEOTIDE SEQUENCE [LARGE SCALE GENOMIC DNA]</scope>
    <source>
        <strain evidence="6 7">CFBP 8819</strain>
    </source>
</reference>
<evidence type="ECO:0000256" key="3">
    <source>
        <dbReference type="ARBA" id="ARBA00022679"/>
    </source>
</evidence>
<feature type="binding site" evidence="5">
    <location>
        <begin position="112"/>
        <end position="113"/>
    </location>
    <ligand>
        <name>pyridoxal 5'-phosphate</name>
        <dbReference type="ChEBI" id="CHEBI:597326"/>
    </ligand>
</feature>
<evidence type="ECO:0000256" key="5">
    <source>
        <dbReference type="HAMAP-Rule" id="MF_01107"/>
    </source>
</evidence>
<dbReference type="PIRSF" id="PIRSF000521">
    <property type="entry name" value="Transaminase_4ab_Lys_Orn"/>
    <property type="match status" value="1"/>
</dbReference>
<dbReference type="Proteomes" id="UP001519641">
    <property type="component" value="Unassembled WGS sequence"/>
</dbReference>
<keyword evidence="5" id="KW-0963">Cytoplasm</keyword>
<dbReference type="SUPFAM" id="SSF53383">
    <property type="entry name" value="PLP-dependent transferases"/>
    <property type="match status" value="1"/>
</dbReference>
<feature type="binding site" evidence="5">
    <location>
        <position position="146"/>
    </location>
    <ligand>
        <name>N(2)-acetyl-L-ornithine</name>
        <dbReference type="ChEBI" id="CHEBI:57805"/>
    </ligand>
</feature>
<proteinExistence type="inferred from homology"/>
<accession>A0ABS5VDV5</accession>
<comment type="cofactor">
    <cofactor evidence="5">
        <name>pyridoxal 5'-phosphate</name>
        <dbReference type="ChEBI" id="CHEBI:597326"/>
    </cofactor>
    <text evidence="5">Binds 1 pyridoxal phosphate per subunit.</text>
</comment>
<dbReference type="CDD" id="cd00610">
    <property type="entry name" value="OAT_like"/>
    <property type="match status" value="1"/>
</dbReference>
<comment type="pathway">
    <text evidence="5">Amino-acid biosynthesis; L-arginine biosynthesis; N(2)-acetyl-L-ornithine from L-glutamate: step 4/4.</text>
</comment>
<evidence type="ECO:0000313" key="7">
    <source>
        <dbReference type="Proteomes" id="UP001519641"/>
    </source>
</evidence>
<comment type="subcellular location">
    <subcellularLocation>
        <location evidence="5">Cytoplasm</location>
    </subcellularLocation>
</comment>
<comment type="similarity">
    <text evidence="5">Belongs to the class-III pyridoxal-phosphate-dependent aminotransferase family. ArgD subfamily.</text>
</comment>
<keyword evidence="5" id="KW-0055">Arginine biosynthesis</keyword>
<dbReference type="EMBL" id="JAHEWS010000009">
    <property type="protein sequence ID" value="MBT1587632.1"/>
    <property type="molecule type" value="Genomic_DNA"/>
</dbReference>
<feature type="binding site" evidence="5">
    <location>
        <position position="284"/>
    </location>
    <ligand>
        <name>N(2)-acetyl-L-ornithine</name>
        <dbReference type="ChEBI" id="CHEBI:57805"/>
    </ligand>
</feature>
<dbReference type="InterPro" id="IPR015424">
    <property type="entry name" value="PyrdxlP-dep_Trfase"/>
</dbReference>
<keyword evidence="2 5" id="KW-0028">Amino-acid biosynthesis</keyword>
<evidence type="ECO:0000313" key="6">
    <source>
        <dbReference type="EMBL" id="MBT1587632.1"/>
    </source>
</evidence>
<comment type="caution">
    <text evidence="6">The sequence shown here is derived from an EMBL/GenBank/DDBJ whole genome shotgun (WGS) entry which is preliminary data.</text>
</comment>
<dbReference type="PROSITE" id="PS00600">
    <property type="entry name" value="AA_TRANSFER_CLASS_3"/>
    <property type="match status" value="1"/>
</dbReference>
<dbReference type="PANTHER" id="PTHR11986:SF79">
    <property type="entry name" value="ACETYLORNITHINE AMINOTRANSFERASE, MITOCHONDRIAL"/>
    <property type="match status" value="1"/>
</dbReference>
<dbReference type="GO" id="GO:0003992">
    <property type="term" value="F:N2-acetyl-L-ornithine:2-oxoglutarate 5-aminotransferase activity"/>
    <property type="evidence" value="ECO:0007669"/>
    <property type="project" value="UniProtKB-EC"/>
</dbReference>
<evidence type="ECO:0000256" key="4">
    <source>
        <dbReference type="ARBA" id="ARBA00022898"/>
    </source>
</evidence>
<dbReference type="InterPro" id="IPR015422">
    <property type="entry name" value="PyrdxlP-dep_Trfase_small"/>
</dbReference>
<organism evidence="6 7">
    <name type="scientific">Curtobacterium aurantiacum</name>
    <dbReference type="NCBI Taxonomy" id="3236919"/>
    <lineage>
        <taxon>Bacteria</taxon>
        <taxon>Bacillati</taxon>
        <taxon>Actinomycetota</taxon>
        <taxon>Actinomycetes</taxon>
        <taxon>Micrococcales</taxon>
        <taxon>Microbacteriaceae</taxon>
        <taxon>Curtobacterium</taxon>
    </lineage>
</organism>
<name>A0ABS5VDV5_9MICO</name>
<keyword evidence="4 5" id="KW-0663">Pyridoxal phosphate</keyword>
<feature type="binding site" evidence="5">
    <location>
        <position position="143"/>
    </location>
    <ligand>
        <name>pyridoxal 5'-phosphate</name>
        <dbReference type="ChEBI" id="CHEBI:597326"/>
    </ligand>
</feature>
<evidence type="ECO:0000256" key="1">
    <source>
        <dbReference type="ARBA" id="ARBA00022576"/>
    </source>
</evidence>
<dbReference type="InterPro" id="IPR004636">
    <property type="entry name" value="AcOrn/SuccOrn_fam"/>
</dbReference>
<comment type="catalytic activity">
    <reaction evidence="5">
        <text>N(2)-acetyl-L-ornithine + 2-oxoglutarate = N-acetyl-L-glutamate 5-semialdehyde + L-glutamate</text>
        <dbReference type="Rhea" id="RHEA:18049"/>
        <dbReference type="ChEBI" id="CHEBI:16810"/>
        <dbReference type="ChEBI" id="CHEBI:29123"/>
        <dbReference type="ChEBI" id="CHEBI:29985"/>
        <dbReference type="ChEBI" id="CHEBI:57805"/>
        <dbReference type="EC" id="2.6.1.11"/>
    </reaction>
</comment>
<dbReference type="HAMAP" id="MF_01107">
    <property type="entry name" value="ArgD_aminotrans_3"/>
    <property type="match status" value="1"/>
</dbReference>
<feature type="binding site" evidence="5">
    <location>
        <position position="285"/>
    </location>
    <ligand>
        <name>pyridoxal 5'-phosphate</name>
        <dbReference type="ChEBI" id="CHEBI:597326"/>
    </ligand>
</feature>
<dbReference type="EC" id="2.6.1.11" evidence="5"/>
<dbReference type="RefSeq" id="WP_214544213.1">
    <property type="nucleotide sequence ID" value="NZ_JAHEWS010000009.1"/>
</dbReference>
<dbReference type="InterPro" id="IPR049704">
    <property type="entry name" value="Aminotrans_3_PPA_site"/>
</dbReference>
<keyword evidence="3 5" id="KW-0808">Transferase</keyword>
<keyword evidence="7" id="KW-1185">Reference proteome</keyword>
<dbReference type="PANTHER" id="PTHR11986">
    <property type="entry name" value="AMINOTRANSFERASE CLASS III"/>
    <property type="match status" value="1"/>
</dbReference>
<sequence length="407" mass="42447">MSTETQTETWNDRFGASLMRSLTPPKIMLERGEGCRVWDVEGNEYLDFLAGIAVNSLGHAHPALVEAIADQAAKLVHVSNYFATPPQLELAERLKRITGAGDAGRVYFGNSGAEANEAAFKLARLNKGADGTKTRILALKQGFHGRTMGALALTGKPALQQDFLPMIPGVEHIDTSIEALEASIDGTVAALVIEPIKGEAGVVDLPEGFLLAARRLTEEHGALLVLDEIQTGVGRTGNWFAFQGHGITPDAITVAKGIAGGFPIGALVTFGWASDLFSAGQHGSTFGGNPLGTRVANAVLEEIERADLVAAAVVKGERIRDGIRAIGSPLVEEVRGTGLLIGVGLTGPIGPLVNAAALERGLIINAPNESSLRIAPPLIVSDAEIDAFLSILAQSLAAVAAAQEPTA</sequence>
<gene>
    <name evidence="5" type="primary">argD</name>
    <name evidence="6" type="ORF">KK097_07355</name>
</gene>